<proteinExistence type="predicted"/>
<accession>A0A6J6SN58</accession>
<dbReference type="AlphaFoldDB" id="A0A6J6SN58"/>
<evidence type="ECO:0000313" key="5">
    <source>
        <dbReference type="EMBL" id="CAB4917975.1"/>
    </source>
</evidence>
<dbReference type="Gene3D" id="1.10.10.10">
    <property type="entry name" value="Winged helix-like DNA-binding domain superfamily/Winged helix DNA-binding domain"/>
    <property type="match status" value="1"/>
</dbReference>
<name>A0A6J6SN58_9ZZZZ</name>
<sequence length="175" mass="19792">MSRQARESHDLLLGEWACLGLLYKKPSHGFAIAARLKPGSDIGRIWSLTRPLTYRALEQLQLHSYVEESGEEAGLAGGNRMLLTITKPGRAIFRTWINTPVVHLRDMRSELLLKLVLADECGIDISDMLKAQRKDIKTLQRNIKSSLDGNDENDTVHKWRGEIAEATLRFIDSIK</sequence>
<evidence type="ECO:0000313" key="1">
    <source>
        <dbReference type="EMBL" id="CAB4736075.1"/>
    </source>
</evidence>
<protein>
    <submittedName>
        <fullName evidence="1">Unannotated protein</fullName>
    </submittedName>
</protein>
<dbReference type="EMBL" id="CAEZYH010000163">
    <property type="protein sequence ID" value="CAB4736075.1"/>
    <property type="molecule type" value="Genomic_DNA"/>
</dbReference>
<evidence type="ECO:0000313" key="3">
    <source>
        <dbReference type="EMBL" id="CAB4818164.1"/>
    </source>
</evidence>
<evidence type="ECO:0000313" key="2">
    <source>
        <dbReference type="EMBL" id="CAB4779035.1"/>
    </source>
</evidence>
<evidence type="ECO:0000313" key="4">
    <source>
        <dbReference type="EMBL" id="CAB4870509.1"/>
    </source>
</evidence>
<dbReference type="SUPFAM" id="SSF46785">
    <property type="entry name" value="Winged helix' DNA-binding domain"/>
    <property type="match status" value="1"/>
</dbReference>
<dbReference type="EMBL" id="CAFBLJ010000044">
    <property type="protein sequence ID" value="CAB4870509.1"/>
    <property type="molecule type" value="Genomic_DNA"/>
</dbReference>
<dbReference type="EMBL" id="CAFAAL010000208">
    <property type="protein sequence ID" value="CAB4818164.1"/>
    <property type="molecule type" value="Genomic_DNA"/>
</dbReference>
<organism evidence="1">
    <name type="scientific">freshwater metagenome</name>
    <dbReference type="NCBI Taxonomy" id="449393"/>
    <lineage>
        <taxon>unclassified sequences</taxon>
        <taxon>metagenomes</taxon>
        <taxon>ecological metagenomes</taxon>
    </lineage>
</organism>
<gene>
    <name evidence="1" type="ORF">UFOPK2658_01996</name>
    <name evidence="2" type="ORF">UFOPK2880_01313</name>
    <name evidence="3" type="ORF">UFOPK3004_01684</name>
    <name evidence="4" type="ORF">UFOPK3304_00971</name>
    <name evidence="5" type="ORF">UFOPK3494_01914</name>
    <name evidence="6" type="ORF">UFOPK4134_01885</name>
</gene>
<dbReference type="EMBL" id="CAFBMF010000229">
    <property type="protein sequence ID" value="CAB4917975.1"/>
    <property type="molecule type" value="Genomic_DNA"/>
</dbReference>
<dbReference type="EMBL" id="CAEZZP010000093">
    <property type="protein sequence ID" value="CAB4779035.1"/>
    <property type="molecule type" value="Genomic_DNA"/>
</dbReference>
<dbReference type="EMBL" id="CAFBPS010000244">
    <property type="protein sequence ID" value="CAB5038300.1"/>
    <property type="molecule type" value="Genomic_DNA"/>
</dbReference>
<evidence type="ECO:0000313" key="6">
    <source>
        <dbReference type="EMBL" id="CAB5038300.1"/>
    </source>
</evidence>
<dbReference type="InterPro" id="IPR036388">
    <property type="entry name" value="WH-like_DNA-bd_sf"/>
</dbReference>
<dbReference type="InterPro" id="IPR036390">
    <property type="entry name" value="WH_DNA-bd_sf"/>
</dbReference>
<reference evidence="1" key="1">
    <citation type="submission" date="2020-05" db="EMBL/GenBank/DDBJ databases">
        <authorList>
            <person name="Chiriac C."/>
            <person name="Salcher M."/>
            <person name="Ghai R."/>
            <person name="Kavagutti S V."/>
        </authorList>
    </citation>
    <scope>NUCLEOTIDE SEQUENCE</scope>
</reference>